<evidence type="ECO:0000259" key="3">
    <source>
        <dbReference type="Pfam" id="PF10342"/>
    </source>
</evidence>
<evidence type="ECO:0000313" key="5">
    <source>
        <dbReference type="Proteomes" id="UP000248349"/>
    </source>
</evidence>
<dbReference type="Proteomes" id="UP000248349">
    <property type="component" value="Unassembled WGS sequence"/>
</dbReference>
<organism evidence="4 5">
    <name type="scientific">Aspergillus saccharolyticus JOP 1030-1</name>
    <dbReference type="NCBI Taxonomy" id="1450539"/>
    <lineage>
        <taxon>Eukaryota</taxon>
        <taxon>Fungi</taxon>
        <taxon>Dikarya</taxon>
        <taxon>Ascomycota</taxon>
        <taxon>Pezizomycotina</taxon>
        <taxon>Eurotiomycetes</taxon>
        <taxon>Eurotiomycetidae</taxon>
        <taxon>Eurotiales</taxon>
        <taxon>Aspergillaceae</taxon>
        <taxon>Aspergillus</taxon>
        <taxon>Aspergillus subgen. Circumdati</taxon>
    </lineage>
</organism>
<reference evidence="4 5" key="1">
    <citation type="submission" date="2016-12" db="EMBL/GenBank/DDBJ databases">
        <title>The genomes of Aspergillus section Nigri reveals drivers in fungal speciation.</title>
        <authorList>
            <consortium name="DOE Joint Genome Institute"/>
            <person name="Vesth T.C."/>
            <person name="Nybo J."/>
            <person name="Theobald S."/>
            <person name="Brandl J."/>
            <person name="Frisvad J.C."/>
            <person name="Nielsen K.F."/>
            <person name="Lyhne E.K."/>
            <person name="Kogle M.E."/>
            <person name="Kuo A."/>
            <person name="Riley R."/>
            <person name="Clum A."/>
            <person name="Nolan M."/>
            <person name="Lipzen A."/>
            <person name="Salamov A."/>
            <person name="Henrissat B."/>
            <person name="Wiebenga A."/>
            <person name="De Vries R.P."/>
            <person name="Grigoriev I.V."/>
            <person name="Mortensen U.H."/>
            <person name="Andersen M.R."/>
            <person name="Baker S.E."/>
        </authorList>
    </citation>
    <scope>NUCLEOTIDE SEQUENCE [LARGE SCALE GENOMIC DNA]</scope>
    <source>
        <strain evidence="4 5">JOP 1030-1</strain>
    </source>
</reference>
<dbReference type="OrthoDB" id="5316007at2759"/>
<feature type="domain" description="Yeast cell wall synthesis Kre9/Knh1-like N-terminal" evidence="3">
    <location>
        <begin position="25"/>
        <end position="116"/>
    </location>
</feature>
<dbReference type="InterPro" id="IPR018466">
    <property type="entry name" value="Kre9/Knh1-like_N"/>
</dbReference>
<dbReference type="EMBL" id="KZ821233">
    <property type="protein sequence ID" value="PYH45056.1"/>
    <property type="molecule type" value="Genomic_DNA"/>
</dbReference>
<keyword evidence="5" id="KW-1185">Reference proteome</keyword>
<protein>
    <submittedName>
        <fullName evidence="4">Threonine rich protein</fullName>
    </submittedName>
</protein>
<dbReference type="PANTHER" id="PTHR35185">
    <property type="entry name" value="SERINE/THREONINE-RICH PROTEIN ADG2-RELATED"/>
    <property type="match status" value="1"/>
</dbReference>
<dbReference type="GeneID" id="37081155"/>
<evidence type="ECO:0000313" key="4">
    <source>
        <dbReference type="EMBL" id="PYH45056.1"/>
    </source>
</evidence>
<feature type="chain" id="PRO_5016346407" evidence="2">
    <location>
        <begin position="20"/>
        <end position="171"/>
    </location>
</feature>
<feature type="signal peptide" evidence="2">
    <location>
        <begin position="1"/>
        <end position="19"/>
    </location>
</feature>
<dbReference type="RefSeq" id="XP_025431038.1">
    <property type="nucleotide sequence ID" value="XM_025579926.1"/>
</dbReference>
<gene>
    <name evidence="4" type="ORF">BP01DRAFT_52593</name>
</gene>
<evidence type="ECO:0000256" key="2">
    <source>
        <dbReference type="SAM" id="SignalP"/>
    </source>
</evidence>
<dbReference type="InterPro" id="IPR052479">
    <property type="entry name" value="GPI-anchor_Adhesion_Reg"/>
</dbReference>
<accession>A0A318ZCA7</accession>
<keyword evidence="1 2" id="KW-0732">Signal</keyword>
<dbReference type="Pfam" id="PF10342">
    <property type="entry name" value="Kre9_KNH"/>
    <property type="match status" value="1"/>
</dbReference>
<name>A0A318ZCA7_9EURO</name>
<dbReference type="AlphaFoldDB" id="A0A318ZCA7"/>
<dbReference type="PANTHER" id="PTHR35185:SF1">
    <property type="entry name" value="UPF0619 GPI-ANCHORED MEMBRANE PROTEIN C1322.10"/>
    <property type="match status" value="1"/>
</dbReference>
<proteinExistence type="predicted"/>
<dbReference type="STRING" id="1450539.A0A318ZCA7"/>
<evidence type="ECO:0000256" key="1">
    <source>
        <dbReference type="ARBA" id="ARBA00022729"/>
    </source>
</evidence>
<sequence>MRSLSLLFAIVAFAASALAMTLTAPKAGDKVDFSKPYKITWTTVPSDQDQVTLELVNMASQPTVSKVIAENVKVSAGSYTVDKITGIPVANGYQINAIANSTQNTGILSQSNQFNVTAVGKVETATASATTATKTAASATASAGAASSVMTLSGPLAVLSALVLSIFAGVL</sequence>